<dbReference type="SMART" id="SM00342">
    <property type="entry name" value="HTH_ARAC"/>
    <property type="match status" value="1"/>
</dbReference>
<proteinExistence type="predicted"/>
<dbReference type="PROSITE" id="PS01124">
    <property type="entry name" value="HTH_ARAC_FAMILY_2"/>
    <property type="match status" value="1"/>
</dbReference>
<dbReference type="GO" id="GO:0003700">
    <property type="term" value="F:DNA-binding transcription factor activity"/>
    <property type="evidence" value="ECO:0007669"/>
    <property type="project" value="InterPro"/>
</dbReference>
<dbReference type="GO" id="GO:0043565">
    <property type="term" value="F:sequence-specific DNA binding"/>
    <property type="evidence" value="ECO:0007669"/>
    <property type="project" value="InterPro"/>
</dbReference>
<dbReference type="SUPFAM" id="SSF51182">
    <property type="entry name" value="RmlC-like cupins"/>
    <property type="match status" value="1"/>
</dbReference>
<feature type="domain" description="HTH araC/xylS-type" evidence="4">
    <location>
        <begin position="170"/>
        <end position="270"/>
    </location>
</feature>
<reference evidence="5" key="1">
    <citation type="journal article" date="2022" name="Front. Microbiol.">
        <title>New perspectives on an old grouping: The genomic and phenotypic variability of Oxalobacter formigenes and the implications for calcium oxalate stone prevention.</title>
        <authorList>
            <person name="Chmiel J.A."/>
            <person name="Carr C."/>
            <person name="Stuivenberg G.A."/>
            <person name="Venema R."/>
            <person name="Chanyi R.M."/>
            <person name="Al K.F."/>
            <person name="Giguere D."/>
            <person name="Say H."/>
            <person name="Akouris P.P."/>
            <person name="Dominguez Romero S.A."/>
            <person name="Kwong A."/>
            <person name="Tai V."/>
            <person name="Koval S.F."/>
            <person name="Razvi H."/>
            <person name="Bjazevic J."/>
            <person name="Burton J.P."/>
        </authorList>
    </citation>
    <scope>NUCLEOTIDE SEQUENCE</scope>
    <source>
        <strain evidence="5">OxK</strain>
    </source>
</reference>
<evidence type="ECO:0000256" key="2">
    <source>
        <dbReference type="ARBA" id="ARBA00023125"/>
    </source>
</evidence>
<dbReference type="InterPro" id="IPR009057">
    <property type="entry name" value="Homeodomain-like_sf"/>
</dbReference>
<evidence type="ECO:0000256" key="1">
    <source>
        <dbReference type="ARBA" id="ARBA00023015"/>
    </source>
</evidence>
<name>A0A9E9LA49_9BURK</name>
<dbReference type="Pfam" id="PF12833">
    <property type="entry name" value="HTH_18"/>
    <property type="match status" value="1"/>
</dbReference>
<dbReference type="InterPro" id="IPR050204">
    <property type="entry name" value="AraC_XylS_family_regulators"/>
</dbReference>
<sequence length="286" mass="33158">MWIENLYEPFEILIRERAVFPVDVHRHTFFELVYIVSGTGRLSAFGREVTYQPGDLFLIRPETAHRFVVETVSRFVFLRFTQQAVADCTGMLAEPFLSAQKEPDPLQLHKDDAGKIQGLFRLIWMEREKPGLSCSDVLRQWSVSALLIVARNLAARTLPDAGVSPAGRLVWLLPYIQRHIGQPERLTTEALCEVFHFSKHYLGRYFRRHYQENLGSYITRCRLRAVENELLNSARSVKEIAWKLGFADASHLAKVFRRHTGKTPLQFRREHRFRQPDHPAADGRFG</sequence>
<dbReference type="Pfam" id="PF02311">
    <property type="entry name" value="AraC_binding"/>
    <property type="match status" value="1"/>
</dbReference>
<gene>
    <name evidence="5" type="ORF">NB646_06650</name>
</gene>
<organism evidence="5">
    <name type="scientific">Oxalobacter aliiformigenes</name>
    <dbReference type="NCBI Taxonomy" id="2946593"/>
    <lineage>
        <taxon>Bacteria</taxon>
        <taxon>Pseudomonadati</taxon>
        <taxon>Pseudomonadota</taxon>
        <taxon>Betaproteobacteria</taxon>
        <taxon>Burkholderiales</taxon>
        <taxon>Oxalobacteraceae</taxon>
        <taxon>Oxalobacter</taxon>
    </lineage>
</organism>
<dbReference type="EMBL" id="CP098251">
    <property type="protein sequence ID" value="WAV90547.1"/>
    <property type="molecule type" value="Genomic_DNA"/>
</dbReference>
<dbReference type="InterPro" id="IPR018062">
    <property type="entry name" value="HTH_AraC-typ_CS"/>
</dbReference>
<dbReference type="Gene3D" id="1.10.10.60">
    <property type="entry name" value="Homeodomain-like"/>
    <property type="match status" value="2"/>
</dbReference>
<dbReference type="PROSITE" id="PS00041">
    <property type="entry name" value="HTH_ARAC_FAMILY_1"/>
    <property type="match status" value="1"/>
</dbReference>
<dbReference type="InterPro" id="IPR003313">
    <property type="entry name" value="AraC-bd"/>
</dbReference>
<keyword evidence="2" id="KW-0238">DNA-binding</keyword>
<keyword evidence="1" id="KW-0805">Transcription regulation</keyword>
<evidence type="ECO:0000313" key="5">
    <source>
        <dbReference type="EMBL" id="WAV90547.1"/>
    </source>
</evidence>
<dbReference type="InterPro" id="IPR014710">
    <property type="entry name" value="RmlC-like_jellyroll"/>
</dbReference>
<dbReference type="RefSeq" id="WP_269315585.1">
    <property type="nucleotide sequence ID" value="NZ_CP098251.1"/>
</dbReference>
<evidence type="ECO:0000256" key="3">
    <source>
        <dbReference type="ARBA" id="ARBA00023163"/>
    </source>
</evidence>
<dbReference type="InterPro" id="IPR011051">
    <property type="entry name" value="RmlC_Cupin_sf"/>
</dbReference>
<dbReference type="AlphaFoldDB" id="A0A9E9LA49"/>
<dbReference type="PANTHER" id="PTHR46796">
    <property type="entry name" value="HTH-TYPE TRANSCRIPTIONAL ACTIVATOR RHAS-RELATED"/>
    <property type="match status" value="1"/>
</dbReference>
<protein>
    <submittedName>
        <fullName evidence="5">AraC family transcriptional regulator</fullName>
    </submittedName>
</protein>
<accession>A0A9E9LA49</accession>
<dbReference type="InterPro" id="IPR018060">
    <property type="entry name" value="HTH_AraC"/>
</dbReference>
<dbReference type="SUPFAM" id="SSF46689">
    <property type="entry name" value="Homeodomain-like"/>
    <property type="match status" value="1"/>
</dbReference>
<dbReference type="Proteomes" id="UP001164819">
    <property type="component" value="Chromosome"/>
</dbReference>
<dbReference type="Gene3D" id="2.60.120.10">
    <property type="entry name" value="Jelly Rolls"/>
    <property type="match status" value="1"/>
</dbReference>
<evidence type="ECO:0000259" key="4">
    <source>
        <dbReference type="PROSITE" id="PS01124"/>
    </source>
</evidence>
<keyword evidence="3" id="KW-0804">Transcription</keyword>